<reference evidence="2" key="1">
    <citation type="submission" date="2022-12" db="EMBL/GenBank/DDBJ databases">
        <authorList>
            <person name="Petersen C."/>
        </authorList>
    </citation>
    <scope>NUCLEOTIDE SEQUENCE</scope>
    <source>
        <strain evidence="2">IBT 30728</strain>
    </source>
</reference>
<evidence type="ECO:0000256" key="1">
    <source>
        <dbReference type="SAM" id="MobiDB-lite"/>
    </source>
</evidence>
<accession>A0A9W9WKD6</accession>
<proteinExistence type="predicted"/>
<feature type="compositionally biased region" description="Basic residues" evidence="1">
    <location>
        <begin position="59"/>
        <end position="68"/>
    </location>
</feature>
<gene>
    <name evidence="2" type="ORF">N7539_009368</name>
</gene>
<dbReference type="RefSeq" id="XP_056785685.1">
    <property type="nucleotide sequence ID" value="XM_056938963.1"/>
</dbReference>
<dbReference type="Pfam" id="PF11905">
    <property type="entry name" value="DUF3425"/>
    <property type="match status" value="1"/>
</dbReference>
<dbReference type="InterPro" id="IPR021833">
    <property type="entry name" value="DUF3425"/>
</dbReference>
<dbReference type="PANTHER" id="PTHR38116">
    <property type="entry name" value="CHROMOSOME 7, WHOLE GENOME SHOTGUN SEQUENCE"/>
    <property type="match status" value="1"/>
</dbReference>
<keyword evidence="3" id="KW-1185">Reference proteome</keyword>
<comment type="caution">
    <text evidence="2">The sequence shown here is derived from an EMBL/GenBank/DDBJ whole genome shotgun (WGS) entry which is preliminary data.</text>
</comment>
<protein>
    <recommendedName>
        <fullName evidence="4">BZIP domain-containing protein</fullName>
    </recommendedName>
</protein>
<name>A0A9W9WKD6_9EURO</name>
<feature type="compositionally biased region" description="Low complexity" evidence="1">
    <location>
        <begin position="81"/>
        <end position="108"/>
    </location>
</feature>
<feature type="compositionally biased region" description="Basic and acidic residues" evidence="1">
    <location>
        <begin position="69"/>
        <end position="78"/>
    </location>
</feature>
<dbReference type="PANTHER" id="PTHR38116:SF8">
    <property type="entry name" value="BZIP DOMAIN-CONTAINING PROTEIN"/>
    <property type="match status" value="1"/>
</dbReference>
<organism evidence="2 3">
    <name type="scientific">Penicillium diatomitis</name>
    <dbReference type="NCBI Taxonomy" id="2819901"/>
    <lineage>
        <taxon>Eukaryota</taxon>
        <taxon>Fungi</taxon>
        <taxon>Dikarya</taxon>
        <taxon>Ascomycota</taxon>
        <taxon>Pezizomycotina</taxon>
        <taxon>Eurotiomycetes</taxon>
        <taxon>Eurotiomycetidae</taxon>
        <taxon>Eurotiales</taxon>
        <taxon>Aspergillaceae</taxon>
        <taxon>Penicillium</taxon>
    </lineage>
</organism>
<dbReference type="Proteomes" id="UP001148312">
    <property type="component" value="Unassembled WGS sequence"/>
</dbReference>
<feature type="region of interest" description="Disordered" evidence="1">
    <location>
        <begin position="1"/>
        <end position="23"/>
    </location>
</feature>
<reference evidence="2" key="2">
    <citation type="journal article" date="2023" name="IMA Fungus">
        <title>Comparative genomic study of the Penicillium genus elucidates a diverse pangenome and 15 lateral gene transfer events.</title>
        <authorList>
            <person name="Petersen C."/>
            <person name="Sorensen T."/>
            <person name="Nielsen M.R."/>
            <person name="Sondergaard T.E."/>
            <person name="Sorensen J.L."/>
            <person name="Fitzpatrick D.A."/>
            <person name="Frisvad J.C."/>
            <person name="Nielsen K.L."/>
        </authorList>
    </citation>
    <scope>NUCLEOTIDE SEQUENCE</scope>
    <source>
        <strain evidence="2">IBT 30728</strain>
    </source>
</reference>
<feature type="region of interest" description="Disordered" evidence="1">
    <location>
        <begin position="52"/>
        <end position="142"/>
    </location>
</feature>
<evidence type="ECO:0000313" key="3">
    <source>
        <dbReference type="Proteomes" id="UP001148312"/>
    </source>
</evidence>
<dbReference type="AlphaFoldDB" id="A0A9W9WKD6"/>
<dbReference type="GeneID" id="81629213"/>
<sequence length="360" mass="40409">MMVPINSDTAIAPQEDTAMSKMTEQTTDPILETLEVSREEWLGLTDRAERRRTQNRINQRARRMRQRLCTRDKKDIHPKTVTHTTSSSTTSKPSSSRSSSNSSASSSTLVHVPRPGGDGTQSAPGFSHVADLPLTNPRRGNCPPTSLTSALVHQFAEAAVRSYTLGSPTSDHLLTLAKMNVFRAFGRNITIIGWDLDYLHDDDAISPFSLQLPGPYQKQLTSSAITRSPSPSSSSGAVALDTDYSNLPVSLRPTRLQKSIPHHPWLDFFPLPKMRDNLIQAGDDWDDEALCHDIMGFWDNTSLSTPALLVWGDPWDIRNWELTEAFLKKWSWIVRGCPEIMDATNSWRRKRGEKLILRYI</sequence>
<evidence type="ECO:0000313" key="2">
    <source>
        <dbReference type="EMBL" id="KAJ5466639.1"/>
    </source>
</evidence>
<dbReference type="EMBL" id="JAPWDQ010000018">
    <property type="protein sequence ID" value="KAJ5466639.1"/>
    <property type="molecule type" value="Genomic_DNA"/>
</dbReference>
<evidence type="ECO:0008006" key="4">
    <source>
        <dbReference type="Google" id="ProtNLM"/>
    </source>
</evidence>
<dbReference type="CDD" id="cd14688">
    <property type="entry name" value="bZIP_YAP"/>
    <property type="match status" value="1"/>
</dbReference>